<sequence length="76" mass="9095">MDKTLRSWDASSIRNVKAPYKVRRERILNIFTDAWWFEVLEELERKANNDQCVQEIIKLHEPRIPDCVKALFLLGH</sequence>
<keyword evidence="1" id="KW-1185">Reference proteome</keyword>
<proteinExistence type="predicted"/>
<organism evidence="1 2">
    <name type="scientific">Ditylenchus dipsaci</name>
    <dbReference type="NCBI Taxonomy" id="166011"/>
    <lineage>
        <taxon>Eukaryota</taxon>
        <taxon>Metazoa</taxon>
        <taxon>Ecdysozoa</taxon>
        <taxon>Nematoda</taxon>
        <taxon>Chromadorea</taxon>
        <taxon>Rhabditida</taxon>
        <taxon>Tylenchina</taxon>
        <taxon>Tylenchomorpha</taxon>
        <taxon>Sphaerularioidea</taxon>
        <taxon>Anguinidae</taxon>
        <taxon>Anguininae</taxon>
        <taxon>Ditylenchus</taxon>
    </lineage>
</organism>
<reference evidence="2" key="1">
    <citation type="submission" date="2022-11" db="UniProtKB">
        <authorList>
            <consortium name="WormBaseParasite"/>
        </authorList>
    </citation>
    <scope>IDENTIFICATION</scope>
</reference>
<evidence type="ECO:0000313" key="2">
    <source>
        <dbReference type="WBParaSite" id="jg12224"/>
    </source>
</evidence>
<name>A0A915CTE6_9BILA</name>
<dbReference type="Proteomes" id="UP000887574">
    <property type="component" value="Unplaced"/>
</dbReference>
<accession>A0A915CTE6</accession>
<evidence type="ECO:0000313" key="1">
    <source>
        <dbReference type="Proteomes" id="UP000887574"/>
    </source>
</evidence>
<dbReference type="WBParaSite" id="jg12224">
    <property type="protein sequence ID" value="jg12224"/>
    <property type="gene ID" value="jg12224"/>
</dbReference>
<dbReference type="AlphaFoldDB" id="A0A915CTE6"/>
<protein>
    <submittedName>
        <fullName evidence="2">Uncharacterized protein</fullName>
    </submittedName>
</protein>